<dbReference type="EMBL" id="JAMOIM010000047">
    <property type="protein sequence ID" value="MCW6512343.1"/>
    <property type="molecule type" value="Genomic_DNA"/>
</dbReference>
<keyword evidence="1" id="KW-0732">Signal</keyword>
<name>A0AA41Z3P6_9HYPH</name>
<reference evidence="2" key="1">
    <citation type="submission" date="2022-05" db="EMBL/GenBank/DDBJ databases">
        <authorList>
            <person name="Pankratov T."/>
        </authorList>
    </citation>
    <scope>NUCLEOTIDE SEQUENCE</scope>
    <source>
        <strain evidence="2">BP6-180914</strain>
    </source>
</reference>
<gene>
    <name evidence="2" type="ORF">M8523_30955</name>
</gene>
<protein>
    <recommendedName>
        <fullName evidence="4">Aspartyl protease</fullName>
    </recommendedName>
</protein>
<sequence length="345" mass="36116">MRSTACLLVALTVAATYSAARAGDQTNSANIDIPITQSRIRDGSIRYGVWVKVGERSVEAMLDTGSTGLRILPSLFRGDPEGIPTEAAFASGASLRGVAVRMPITIGPKSGMAVVEVVQNVGCVKEKPDCDVERLGGESYRIGGDGFSSEGYSAILGIGLPFRGTDVGNPLSALGVKRWIVDLPRPYAFPDGHLILDPDAVAQGGFVNLSRSGFADGDGCLRSASLSEPKCGSVLFDTGAPGVEVSFEGIQAPSGWESGTPGTLSFKSGTKTLDLNFRAGETGGLRGVSVTPPEPKDPPGPFILAGVEPYFTYDVLYDEAAHLVGLKKRDAPFKIPDPDKAEPVQ</sequence>
<comment type="caution">
    <text evidence="2">The sequence shown here is derived from an EMBL/GenBank/DDBJ whole genome shotgun (WGS) entry which is preliminary data.</text>
</comment>
<evidence type="ECO:0008006" key="4">
    <source>
        <dbReference type="Google" id="ProtNLM"/>
    </source>
</evidence>
<proteinExistence type="predicted"/>
<organism evidence="2 3">
    <name type="scientific">Lichenifustis flavocetrariae</name>
    <dbReference type="NCBI Taxonomy" id="2949735"/>
    <lineage>
        <taxon>Bacteria</taxon>
        <taxon>Pseudomonadati</taxon>
        <taxon>Pseudomonadota</taxon>
        <taxon>Alphaproteobacteria</taxon>
        <taxon>Hyphomicrobiales</taxon>
        <taxon>Lichenihabitantaceae</taxon>
        <taxon>Lichenifustis</taxon>
    </lineage>
</organism>
<evidence type="ECO:0000313" key="2">
    <source>
        <dbReference type="EMBL" id="MCW6512343.1"/>
    </source>
</evidence>
<evidence type="ECO:0000256" key="1">
    <source>
        <dbReference type="SAM" id="SignalP"/>
    </source>
</evidence>
<feature type="chain" id="PRO_5041385892" description="Aspartyl protease" evidence="1">
    <location>
        <begin position="23"/>
        <end position="345"/>
    </location>
</feature>
<dbReference type="Proteomes" id="UP001165667">
    <property type="component" value="Unassembled WGS sequence"/>
</dbReference>
<dbReference type="RefSeq" id="WP_282588717.1">
    <property type="nucleotide sequence ID" value="NZ_JAMOIM010000047.1"/>
</dbReference>
<accession>A0AA41Z3P6</accession>
<evidence type="ECO:0000313" key="3">
    <source>
        <dbReference type="Proteomes" id="UP001165667"/>
    </source>
</evidence>
<feature type="signal peptide" evidence="1">
    <location>
        <begin position="1"/>
        <end position="22"/>
    </location>
</feature>
<dbReference type="AlphaFoldDB" id="A0AA41Z3P6"/>
<keyword evidence="3" id="KW-1185">Reference proteome</keyword>